<sequence>MEDELLYRYYYYLCNCESIITNLILNIIKENTNENDSVYLAGLKNNIKSKESFENKCNRNDRIFPKIFYIYDILRYTIILPVEFFYNKYVLILNSFKNKGIEIFRVKNTWIHFDKDIPYRGINVLLYYKNSIVFEVQFHTLESYNANMSTHNLYEELLKCYDPKRVQDIKYRLYKYVESIKTPHGVYNISEYKNEKELLDRIIEYSKNLL</sequence>
<organism evidence="1">
    <name type="scientific">virus sp. ctBS918</name>
    <dbReference type="NCBI Taxonomy" id="2825807"/>
    <lineage>
        <taxon>Viruses</taxon>
    </lineage>
</organism>
<dbReference type="EMBL" id="BK059130">
    <property type="protein sequence ID" value="DAE32837.1"/>
    <property type="molecule type" value="Genomic_DNA"/>
</dbReference>
<evidence type="ECO:0000313" key="1">
    <source>
        <dbReference type="EMBL" id="DAE32837.1"/>
    </source>
</evidence>
<accession>A0A8S5RP17</accession>
<proteinExistence type="predicted"/>
<dbReference type="InterPro" id="IPR043519">
    <property type="entry name" value="NT_sf"/>
</dbReference>
<dbReference type="Gene3D" id="3.30.460.10">
    <property type="entry name" value="Beta Polymerase, domain 2"/>
    <property type="match status" value="1"/>
</dbReference>
<reference evidence="1" key="1">
    <citation type="journal article" date="2021" name="Proc. Natl. Acad. Sci. U.S.A.">
        <title>A Catalog of Tens of Thousands of Viruses from Human Metagenomes Reveals Hidden Associations with Chronic Diseases.</title>
        <authorList>
            <person name="Tisza M.J."/>
            <person name="Buck C.B."/>
        </authorList>
    </citation>
    <scope>NUCLEOTIDE SEQUENCE</scope>
    <source>
        <strain evidence="1">CtBS918</strain>
    </source>
</reference>
<name>A0A8S5RP17_9VIRU</name>
<protein>
    <submittedName>
        <fullName evidence="1">GTP pyrophosphokinase YjbM</fullName>
    </submittedName>
</protein>